<dbReference type="RefSeq" id="WP_039001116.1">
    <property type="nucleotide sequence ID" value="NZ_CP014327.1"/>
</dbReference>
<evidence type="ECO:0000313" key="1">
    <source>
        <dbReference type="EMBL" id="AML51850.1"/>
    </source>
</evidence>
<dbReference type="STRING" id="1579316.RC74_11755"/>
<sequence>MSLESQSNEWAPIDRPESDQDAVRVEFLTGVEKCRASVLSAEQDLGLDAALRAALAQRIWRKTAPSFEGFPSDQDDGDLGRISKGDMPVDQKLAAIVAFTDLIAINPGQAGKINLKTLRNAGLTEPQIVALCELVGFVSLDVRISFGLSLVKDLT</sequence>
<protein>
    <recommendedName>
        <fullName evidence="3">Carboxymuconolactone decarboxylase-like domain-containing protein</fullName>
    </recommendedName>
</protein>
<dbReference type="KEGG" id="hat:RC74_11755"/>
<dbReference type="OrthoDB" id="5077630at2"/>
<gene>
    <name evidence="1" type="ORF">RC74_11755</name>
</gene>
<organism evidence="1 2">
    <name type="scientific">Falsihalocynthiibacter arcticus</name>
    <dbReference type="NCBI Taxonomy" id="1579316"/>
    <lineage>
        <taxon>Bacteria</taxon>
        <taxon>Pseudomonadati</taxon>
        <taxon>Pseudomonadota</taxon>
        <taxon>Alphaproteobacteria</taxon>
        <taxon>Rhodobacterales</taxon>
        <taxon>Roseobacteraceae</taxon>
        <taxon>Falsihalocynthiibacter</taxon>
    </lineage>
</organism>
<dbReference type="Gene3D" id="1.20.1290.10">
    <property type="entry name" value="AhpD-like"/>
    <property type="match status" value="1"/>
</dbReference>
<evidence type="ECO:0000313" key="2">
    <source>
        <dbReference type="Proteomes" id="UP000070371"/>
    </source>
</evidence>
<dbReference type="InterPro" id="IPR029032">
    <property type="entry name" value="AhpD-like"/>
</dbReference>
<keyword evidence="2" id="KW-1185">Reference proteome</keyword>
<name>A0A126V0N2_9RHOB</name>
<proteinExistence type="predicted"/>
<dbReference type="AlphaFoldDB" id="A0A126V0N2"/>
<accession>A0A126V0N2</accession>
<dbReference type="Proteomes" id="UP000070371">
    <property type="component" value="Chromosome"/>
</dbReference>
<evidence type="ECO:0008006" key="3">
    <source>
        <dbReference type="Google" id="ProtNLM"/>
    </source>
</evidence>
<dbReference type="SUPFAM" id="SSF69118">
    <property type="entry name" value="AhpD-like"/>
    <property type="match status" value="1"/>
</dbReference>
<reference evidence="1 2" key="1">
    <citation type="submission" date="2016-02" db="EMBL/GenBank/DDBJ databases">
        <title>Complete genome sequence of Halocynthiibacter arcticus PAMC 20958t from arctic marine sediment.</title>
        <authorList>
            <person name="Lee Y.M."/>
            <person name="Baek K."/>
            <person name="Lee H.K."/>
            <person name="Shin S.C."/>
        </authorList>
    </citation>
    <scope>NUCLEOTIDE SEQUENCE [LARGE SCALE GENOMIC DNA]</scope>
    <source>
        <strain evidence="1">PAMC 20958</strain>
    </source>
</reference>
<dbReference type="EMBL" id="CP014327">
    <property type="protein sequence ID" value="AML51850.1"/>
    <property type="molecule type" value="Genomic_DNA"/>
</dbReference>